<proteinExistence type="predicted"/>
<dbReference type="RefSeq" id="WP_047269974.1">
    <property type="nucleotide sequence ID" value="NZ_JBHMAS010000048.1"/>
</dbReference>
<evidence type="ECO:0000256" key="2">
    <source>
        <dbReference type="SAM" id="Phobius"/>
    </source>
</evidence>
<evidence type="ECO:0000313" key="4">
    <source>
        <dbReference type="Proteomes" id="UP001589587"/>
    </source>
</evidence>
<feature type="coiled-coil region" evidence="1">
    <location>
        <begin position="316"/>
        <end position="347"/>
    </location>
</feature>
<evidence type="ECO:0000256" key="1">
    <source>
        <dbReference type="SAM" id="Coils"/>
    </source>
</evidence>
<gene>
    <name evidence="3" type="ORF">ACFFQ6_17295</name>
</gene>
<keyword evidence="1" id="KW-0175">Coiled coil</keyword>
<sequence length="348" mass="37719">MSVDNAATAVRSMIAVIDVDPESEEFLCALDRLWEQMLSERAAEIVGLRREQTWSADEPGWEGNSSLDYYPRRDVWRTTVHTGRVAGGEEVKIPLALLAPVLIGLIPVFAGVTAPANPFVAILVCIGLVAGMEAVGLWWWTRHDPLRLSAEDKSEIGVAVAAVQSLISAGGAHVELRLALAASALVDEIRTVPVWESEDLDVSRIRLNLDEQLAGILAHAGELAAVRATLGTPTAGGGPQARAAREAHLVSSRWLERVERSLLTRVAALWSYRRHLLALQESITAGESLDKIHDGDRAIENLLANAAGDDVAASTIDQLAIDLTDLRRARESALAELRGELSEFEERD</sequence>
<comment type="caution">
    <text evidence="3">The sequence shown here is derived from an EMBL/GenBank/DDBJ whole genome shotgun (WGS) entry which is preliminary data.</text>
</comment>
<keyword evidence="4" id="KW-1185">Reference proteome</keyword>
<keyword evidence="2" id="KW-0472">Membrane</keyword>
<accession>A0ABV5XHN0</accession>
<keyword evidence="2" id="KW-0812">Transmembrane</keyword>
<keyword evidence="2" id="KW-1133">Transmembrane helix</keyword>
<feature type="transmembrane region" description="Helical" evidence="2">
    <location>
        <begin position="119"/>
        <end position="140"/>
    </location>
</feature>
<name>A0ABV5XHN0_9NOCA</name>
<feature type="transmembrane region" description="Helical" evidence="2">
    <location>
        <begin position="93"/>
        <end position="113"/>
    </location>
</feature>
<protein>
    <submittedName>
        <fullName evidence="3">Uncharacterized protein</fullName>
    </submittedName>
</protein>
<reference evidence="3 4" key="1">
    <citation type="submission" date="2024-09" db="EMBL/GenBank/DDBJ databases">
        <authorList>
            <person name="Sun Q."/>
            <person name="Mori K."/>
        </authorList>
    </citation>
    <scope>NUCLEOTIDE SEQUENCE [LARGE SCALE GENOMIC DNA]</scope>
    <source>
        <strain evidence="3 4">JCM 11411</strain>
    </source>
</reference>
<dbReference type="EMBL" id="JBHMAS010000048">
    <property type="protein sequence ID" value="MFB9781447.1"/>
    <property type="molecule type" value="Genomic_DNA"/>
</dbReference>
<evidence type="ECO:0000313" key="3">
    <source>
        <dbReference type="EMBL" id="MFB9781447.1"/>
    </source>
</evidence>
<organism evidence="3 4">
    <name type="scientific">Rhodococcus baikonurensis</name>
    <dbReference type="NCBI Taxonomy" id="172041"/>
    <lineage>
        <taxon>Bacteria</taxon>
        <taxon>Bacillati</taxon>
        <taxon>Actinomycetota</taxon>
        <taxon>Actinomycetes</taxon>
        <taxon>Mycobacteriales</taxon>
        <taxon>Nocardiaceae</taxon>
        <taxon>Rhodococcus</taxon>
        <taxon>Rhodococcus erythropolis group</taxon>
    </lineage>
</organism>
<dbReference type="Proteomes" id="UP001589587">
    <property type="component" value="Unassembled WGS sequence"/>
</dbReference>